<dbReference type="Proteomes" id="UP000050795">
    <property type="component" value="Unassembled WGS sequence"/>
</dbReference>
<evidence type="ECO:0000313" key="2">
    <source>
        <dbReference type="WBParaSite" id="TREG1_26190.1"/>
    </source>
</evidence>
<evidence type="ECO:0008006" key="3">
    <source>
        <dbReference type="Google" id="ProtNLM"/>
    </source>
</evidence>
<dbReference type="WBParaSite" id="TREG1_26190.1">
    <property type="protein sequence ID" value="TREG1_26190.1"/>
    <property type="gene ID" value="TREG1_26190"/>
</dbReference>
<keyword evidence="1" id="KW-1185">Reference proteome</keyword>
<reference evidence="2" key="2">
    <citation type="submission" date="2023-11" db="UniProtKB">
        <authorList>
            <consortium name="WormBaseParasite"/>
        </authorList>
    </citation>
    <scope>IDENTIFICATION</scope>
</reference>
<accession>A0AA85JND2</accession>
<sequence>MSTNRPLQVVNSSDRSTDLSGIFAEYILGKRFFSWDEFEKSLADFQKLSYTHYVHNCSKTISDDRFKYAYVGFKCTFGVNSTRTGLKLKNKSSKCCNCSSSFRVVLHHSEYIIASHNMVHNHPCSRVYMQNDPWYRRLTVEEKENIEPLLQQSHSSDEIMHVKEKPYFTVNHVMHNCKQWTWSRNLFASQSTSAVIPRNRSDIYDTKKRIIIAGMDRINDKFGEVFANTYADGVIAGINRVLNM</sequence>
<proteinExistence type="predicted"/>
<evidence type="ECO:0000313" key="1">
    <source>
        <dbReference type="Proteomes" id="UP000050795"/>
    </source>
</evidence>
<protein>
    <recommendedName>
        <fullName evidence="3">FAR1 domain-containing protein</fullName>
    </recommendedName>
</protein>
<reference evidence="1" key="1">
    <citation type="submission" date="2022-06" db="EMBL/GenBank/DDBJ databases">
        <authorList>
            <person name="Berger JAMES D."/>
            <person name="Berger JAMES D."/>
        </authorList>
    </citation>
    <scope>NUCLEOTIDE SEQUENCE [LARGE SCALE GENOMIC DNA]</scope>
</reference>
<dbReference type="AlphaFoldDB" id="A0AA85JND2"/>
<organism evidence="1 2">
    <name type="scientific">Trichobilharzia regenti</name>
    <name type="common">Nasal bird schistosome</name>
    <dbReference type="NCBI Taxonomy" id="157069"/>
    <lineage>
        <taxon>Eukaryota</taxon>
        <taxon>Metazoa</taxon>
        <taxon>Spiralia</taxon>
        <taxon>Lophotrochozoa</taxon>
        <taxon>Platyhelminthes</taxon>
        <taxon>Trematoda</taxon>
        <taxon>Digenea</taxon>
        <taxon>Strigeidida</taxon>
        <taxon>Schistosomatoidea</taxon>
        <taxon>Schistosomatidae</taxon>
        <taxon>Trichobilharzia</taxon>
    </lineage>
</organism>
<name>A0AA85JND2_TRIRE</name>